<dbReference type="Proteomes" id="UP001530293">
    <property type="component" value="Unassembled WGS sequence"/>
</dbReference>
<evidence type="ECO:0000313" key="1">
    <source>
        <dbReference type="EMBL" id="KAL3768002.1"/>
    </source>
</evidence>
<dbReference type="AlphaFoldDB" id="A0ABD3MX84"/>
<evidence type="ECO:0008006" key="3">
    <source>
        <dbReference type="Google" id="ProtNLM"/>
    </source>
</evidence>
<keyword evidence="2" id="KW-1185">Reference proteome</keyword>
<comment type="caution">
    <text evidence="1">The sequence shown here is derived from an EMBL/GenBank/DDBJ whole genome shotgun (WGS) entry which is preliminary data.</text>
</comment>
<protein>
    <recommendedName>
        <fullName evidence="3">Peptidase A1 domain-containing protein</fullName>
    </recommendedName>
</protein>
<name>A0ABD3MX84_9STRA</name>
<proteinExistence type="predicted"/>
<reference evidence="1 2" key="1">
    <citation type="submission" date="2024-10" db="EMBL/GenBank/DDBJ databases">
        <title>Updated reference genomes for cyclostephanoid diatoms.</title>
        <authorList>
            <person name="Roberts W.R."/>
            <person name="Alverson A.J."/>
        </authorList>
    </citation>
    <scope>NUCLEOTIDE SEQUENCE [LARGE SCALE GENOMIC DNA]</scope>
    <source>
        <strain evidence="1 2">AJA232-27</strain>
    </source>
</reference>
<sequence length="545" mass="59854">MPRPYYYTSAALLCQCSLVCGNGRCDGSFIRGSGTGSFARRLPRRNHDHNIPIASSDVASKLLSNKTSSHQYGNNNFGQTKTDYLSDRRLFIASSAFGASSMIGGGDAAVRYGISIGDKRQSNDFMNSDLPITVTLPLEPASGGTFCVRFTLYPTSGVHSDCSTIFGGGSHNNSEDSFRLYRAIVDTGSPYLVLPASTSMIDIKTTPKWISTVFACTENNMNESSWLPNSKYDPTEEIYGAVKGQVNWKLARYEFRDPLLHTISNSDGDSQSSFRQSSYVPNAVGVVGVLDDALTNEATGGGMLEPYALLGLIRNNNPNADKSRFPDPRPTFLEQERLSTGNNDDNDLTEQEDYIIKSFCINGPRRELKFSIQSMIPATAPALRLVDLRPYGDFVDHYAVAVDSLTFDGVTITSQSLKQFGGNLERPIVAVFDTGLTGCLLIRQFWDVLQKCMTAHSANASEIRFAALSLRTTVRGKLKNDISACKLMSNLEADPRFYVKPIDLDWFDDEQNAPYVIILGQTFLSRGALTIDLDERLAAFNLANG</sequence>
<organism evidence="1 2">
    <name type="scientific">Discostella pseudostelligera</name>
    <dbReference type="NCBI Taxonomy" id="259834"/>
    <lineage>
        <taxon>Eukaryota</taxon>
        <taxon>Sar</taxon>
        <taxon>Stramenopiles</taxon>
        <taxon>Ochrophyta</taxon>
        <taxon>Bacillariophyta</taxon>
        <taxon>Coscinodiscophyceae</taxon>
        <taxon>Thalassiosirophycidae</taxon>
        <taxon>Stephanodiscales</taxon>
        <taxon>Stephanodiscaceae</taxon>
        <taxon>Discostella</taxon>
    </lineage>
</organism>
<dbReference type="EMBL" id="JALLBG020000070">
    <property type="protein sequence ID" value="KAL3768002.1"/>
    <property type="molecule type" value="Genomic_DNA"/>
</dbReference>
<accession>A0ABD3MX84</accession>
<gene>
    <name evidence="1" type="ORF">ACHAWU_005460</name>
</gene>
<evidence type="ECO:0000313" key="2">
    <source>
        <dbReference type="Proteomes" id="UP001530293"/>
    </source>
</evidence>